<reference evidence="2 3" key="1">
    <citation type="submission" date="2023-10" db="EMBL/GenBank/DDBJ databases">
        <title>Paenibacillus strain PFR10 Genome sequencing and assembly.</title>
        <authorList>
            <person name="Kim I."/>
        </authorList>
    </citation>
    <scope>NUCLEOTIDE SEQUENCE [LARGE SCALE GENOMIC DNA]</scope>
    <source>
        <strain evidence="2 3">PFR10</strain>
    </source>
</reference>
<protein>
    <submittedName>
        <fullName evidence="2">Uncharacterized protein</fullName>
    </submittedName>
</protein>
<dbReference type="EMBL" id="JAWCUD010000001">
    <property type="protein sequence ID" value="MDU0200249.1"/>
    <property type="molecule type" value="Genomic_DNA"/>
</dbReference>
<evidence type="ECO:0000256" key="1">
    <source>
        <dbReference type="SAM" id="Phobius"/>
    </source>
</evidence>
<organism evidence="2 3">
    <name type="scientific">Paenibacillus violae</name>
    <dbReference type="NCBI Taxonomy" id="3077234"/>
    <lineage>
        <taxon>Bacteria</taxon>
        <taxon>Bacillati</taxon>
        <taxon>Bacillota</taxon>
        <taxon>Bacilli</taxon>
        <taxon>Bacillales</taxon>
        <taxon>Paenibacillaceae</taxon>
        <taxon>Paenibacillus</taxon>
    </lineage>
</organism>
<keyword evidence="1" id="KW-0812">Transmembrane</keyword>
<feature type="transmembrane region" description="Helical" evidence="1">
    <location>
        <begin position="64"/>
        <end position="85"/>
    </location>
</feature>
<proteinExistence type="predicted"/>
<accession>A0ABU3R7K1</accession>
<sequence>MKKRIVRSLIFAIILVIVYYSFQMLMGVYTTWKYVPDIVDSYSAIDPFGSHQVAFGVKAAPFEVVLEVIIIMVIGVVTYFSGSYVTKKIRNP</sequence>
<comment type="caution">
    <text evidence="2">The sequence shown here is derived from an EMBL/GenBank/DDBJ whole genome shotgun (WGS) entry which is preliminary data.</text>
</comment>
<gene>
    <name evidence="2" type="ORF">RQP52_04055</name>
</gene>
<feature type="transmembrane region" description="Helical" evidence="1">
    <location>
        <begin position="9"/>
        <end position="32"/>
    </location>
</feature>
<keyword evidence="3" id="KW-1185">Reference proteome</keyword>
<keyword evidence="1" id="KW-1133">Transmembrane helix</keyword>
<dbReference type="Proteomes" id="UP001260980">
    <property type="component" value="Unassembled WGS sequence"/>
</dbReference>
<name>A0ABU3R7K1_9BACL</name>
<dbReference type="RefSeq" id="WP_315949621.1">
    <property type="nucleotide sequence ID" value="NZ_JAWCUD010000001.1"/>
</dbReference>
<evidence type="ECO:0000313" key="3">
    <source>
        <dbReference type="Proteomes" id="UP001260980"/>
    </source>
</evidence>
<keyword evidence="1" id="KW-0472">Membrane</keyword>
<evidence type="ECO:0000313" key="2">
    <source>
        <dbReference type="EMBL" id="MDU0200249.1"/>
    </source>
</evidence>